<evidence type="ECO:0000259" key="12">
    <source>
        <dbReference type="Pfam" id="PF12794"/>
    </source>
</evidence>
<feature type="transmembrane region" description="Helical" evidence="9">
    <location>
        <begin position="702"/>
        <end position="722"/>
    </location>
</feature>
<feature type="transmembrane region" description="Helical" evidence="9">
    <location>
        <begin position="802"/>
        <end position="825"/>
    </location>
</feature>
<evidence type="ECO:0000256" key="2">
    <source>
        <dbReference type="ARBA" id="ARBA00008017"/>
    </source>
</evidence>
<name>A0A0K6IY61_9PROT</name>
<dbReference type="Pfam" id="PF21082">
    <property type="entry name" value="MS_channel_3rd"/>
    <property type="match status" value="1"/>
</dbReference>
<feature type="compositionally biased region" description="Pro residues" evidence="8">
    <location>
        <begin position="156"/>
        <end position="165"/>
    </location>
</feature>
<evidence type="ECO:0000313" key="15">
    <source>
        <dbReference type="EMBL" id="CUB08055.1"/>
    </source>
</evidence>
<dbReference type="InterPro" id="IPR011014">
    <property type="entry name" value="MscS_channel_TM-2"/>
</dbReference>
<dbReference type="Gene3D" id="2.30.30.60">
    <property type="match status" value="1"/>
</dbReference>
<dbReference type="GO" id="GO:0008381">
    <property type="term" value="F:mechanosensitive monoatomic ion channel activity"/>
    <property type="evidence" value="ECO:0007669"/>
    <property type="project" value="UniProtKB-ARBA"/>
</dbReference>
<evidence type="ECO:0000256" key="1">
    <source>
        <dbReference type="ARBA" id="ARBA00004651"/>
    </source>
</evidence>
<dbReference type="PANTHER" id="PTHR30347:SF1">
    <property type="entry name" value="MECHANOSENSITIVE CHANNEL MSCK"/>
    <property type="match status" value="1"/>
</dbReference>
<feature type="transmembrane region" description="Helical" evidence="9">
    <location>
        <begin position="846"/>
        <end position="867"/>
    </location>
</feature>
<feature type="transmembrane region" description="Helical" evidence="9">
    <location>
        <begin position="673"/>
        <end position="696"/>
    </location>
</feature>
<feature type="transmembrane region" description="Helical" evidence="9">
    <location>
        <begin position="635"/>
        <end position="652"/>
    </location>
</feature>
<evidence type="ECO:0000256" key="8">
    <source>
        <dbReference type="SAM" id="MobiDB-lite"/>
    </source>
</evidence>
<evidence type="ECO:0000256" key="5">
    <source>
        <dbReference type="ARBA" id="ARBA00022989"/>
    </source>
</evidence>
<dbReference type="EMBL" id="CYHH01000019">
    <property type="protein sequence ID" value="CUB08055.1"/>
    <property type="molecule type" value="Genomic_DNA"/>
</dbReference>
<dbReference type="InterPro" id="IPR049142">
    <property type="entry name" value="MS_channel_1st"/>
</dbReference>
<dbReference type="InterPro" id="IPR023408">
    <property type="entry name" value="MscS_beta-dom_sf"/>
</dbReference>
<dbReference type="OrthoDB" id="9784565at2"/>
<dbReference type="Gene3D" id="3.30.70.100">
    <property type="match status" value="1"/>
</dbReference>
<dbReference type="SUPFAM" id="SSF82689">
    <property type="entry name" value="Mechanosensitive channel protein MscS (YggB), C-terminal domain"/>
    <property type="match status" value="1"/>
</dbReference>
<proteinExistence type="inferred from homology"/>
<feature type="domain" description="Mechanosensitive ion channel inner membrane" evidence="12">
    <location>
        <begin position="480"/>
        <end position="791"/>
    </location>
</feature>
<dbReference type="Gene3D" id="1.10.287.1260">
    <property type="match status" value="1"/>
</dbReference>
<dbReference type="GO" id="GO:0005886">
    <property type="term" value="C:plasma membrane"/>
    <property type="evidence" value="ECO:0007669"/>
    <property type="project" value="UniProtKB-SubCell"/>
</dbReference>
<dbReference type="InterPro" id="IPR049278">
    <property type="entry name" value="MS_channel_C"/>
</dbReference>
<sequence length="1083" mass="120096">MRFVRRLCGLLIFCLVGALVPAFAAETSDDPIQSGLALIQDALQRNALPPDTSAALKQLLDRIQEAQSRRQQAEIRAALAEKLIEQTQRELQQLAASRPSEFADLRVSDSLAPSERAERLRRILEEERTRRQTQEALRAQLSDLEQPKERGDAAVAPPPPAPLPTLPSNDPLVQQALTLATLVTSQAQEAERRAALLESRLAASTRVLLSRRIERLDVELARLRQLREAVEKSTTAEVSQETSQVNAEAIDPRLARVEATNREWEARLQTLRHRLQSVRERQSQLQRETQERWETLESLKKRIAQQGLSPAVGNLLLEYRSRLPSPSELSQELNKVRGMLEEVQLLELELRQAKRLIADPRERARQVLGQSDPAGADGNLENAIVEALAVRSLTLETIDALRPALLAALSDLESVLLRDLDVVEEFSSFIDQHLMWVATTRTLWRDPMPELLAVGTGTLTLFQSFADPGSWRLALTQSPPMTWLAAVLGVCLLLARPRLARLIGRHLAAGERDPHHAGLLDTLLLLFLEAIQALPFPLIAYGCGTMILAGDAFAENFRAIGTALVRIAPFGWNVAFWQRVFAPGTGIAATRFHWPPSILKRLRHTLRGFAWGVLPLGFLAVYLNEAQLDAPFTDLGRTPFVVSMLLLALLLWRIFRPRRGLLAIAQQPPWLRLTAAIGGPGLPLVSALLAGAGYFYAAAALVGRFMSTLWVLLAFALLQHAARDFFLHRFDRQRESLEEGNTGEDARIDSSERQTLTLLNLALILGLAFVLFELWSSLLPATRILDEWVLWRYTETLGNETVTLQVTFADLLIAMIGFAVMWVAARNLPGLLELALQRTSRLDAGSKYALVTLLRYAIFTIGSVLILGELGMPWSKLQWLLAALSVGLGFGLQEIVANFVSGLIILFERPVRVGDQVTIGNETGTVRRLTIRATVIEDFDRREILVPNKKLITEQVTNWTLSNSLSRIFVTIGVAYGTDPEHVEALLLEAVKATPGVLSDPAPSVVFARFGESSLDFEVRAIVADVNQRLSILGRLNHEIDRIFKAHGIEIPFPQRDLHIRDIAWPAAAAVPAAQGAPQPPAA</sequence>
<evidence type="ECO:0000256" key="3">
    <source>
        <dbReference type="ARBA" id="ARBA00022475"/>
    </source>
</evidence>
<dbReference type="Proteomes" id="UP000182108">
    <property type="component" value="Unassembled WGS sequence"/>
</dbReference>
<dbReference type="Pfam" id="PF00924">
    <property type="entry name" value="MS_channel_2nd"/>
    <property type="match status" value="1"/>
</dbReference>
<feature type="coiled-coil region" evidence="7">
    <location>
        <begin position="329"/>
        <end position="356"/>
    </location>
</feature>
<dbReference type="InterPro" id="IPR052702">
    <property type="entry name" value="MscS-like_channel"/>
</dbReference>
<evidence type="ECO:0000256" key="7">
    <source>
        <dbReference type="SAM" id="Coils"/>
    </source>
</evidence>
<evidence type="ECO:0000256" key="4">
    <source>
        <dbReference type="ARBA" id="ARBA00022692"/>
    </source>
</evidence>
<evidence type="ECO:0000313" key="16">
    <source>
        <dbReference type="Proteomes" id="UP000182108"/>
    </source>
</evidence>
<evidence type="ECO:0000256" key="10">
    <source>
        <dbReference type="SAM" id="SignalP"/>
    </source>
</evidence>
<keyword evidence="10" id="KW-0732">Signal</keyword>
<feature type="region of interest" description="Disordered" evidence="8">
    <location>
        <begin position="141"/>
        <end position="166"/>
    </location>
</feature>
<protein>
    <submittedName>
        <fullName evidence="15">Small-conductance mechanosensitive channel</fullName>
    </submittedName>
</protein>
<feature type="transmembrane region" description="Helical" evidence="9">
    <location>
        <begin position="478"/>
        <end position="495"/>
    </location>
</feature>
<keyword evidence="4 9" id="KW-0812">Transmembrane</keyword>
<feature type="domain" description="Mechanosensitive ion channel MscS C-terminal" evidence="13">
    <location>
        <begin position="970"/>
        <end position="1051"/>
    </location>
</feature>
<feature type="chain" id="PRO_5005505979" evidence="10">
    <location>
        <begin position="25"/>
        <end position="1083"/>
    </location>
</feature>
<dbReference type="PROSITE" id="PS01246">
    <property type="entry name" value="UPF0003"/>
    <property type="match status" value="1"/>
</dbReference>
<feature type="domain" description="Mechanosensitive ion channel transmembrane helices 2/3" evidence="14">
    <location>
        <begin position="852"/>
        <end position="893"/>
    </location>
</feature>
<keyword evidence="3" id="KW-1003">Cell membrane</keyword>
<dbReference type="InterPro" id="IPR025692">
    <property type="entry name" value="MscS_IM_dom1"/>
</dbReference>
<comment type="subcellular location">
    <subcellularLocation>
        <location evidence="1">Cell membrane</location>
        <topology evidence="1">Multi-pass membrane protein</topology>
    </subcellularLocation>
</comment>
<organism evidence="15 16">
    <name type="scientific">Tepidiphilus thermophilus</name>
    <dbReference type="NCBI Taxonomy" id="876478"/>
    <lineage>
        <taxon>Bacteria</taxon>
        <taxon>Pseudomonadati</taxon>
        <taxon>Pseudomonadota</taxon>
        <taxon>Hydrogenophilia</taxon>
        <taxon>Hydrogenophilales</taxon>
        <taxon>Hydrogenophilaceae</taxon>
        <taxon>Tepidiphilus</taxon>
    </lineage>
</organism>
<dbReference type="RefSeq" id="WP_055424297.1">
    <property type="nucleotide sequence ID" value="NZ_CYHH01000019.1"/>
</dbReference>
<comment type="similarity">
    <text evidence="2">Belongs to the MscS (TC 1.A.23) family.</text>
</comment>
<dbReference type="Pfam" id="PF12794">
    <property type="entry name" value="MscS_TM"/>
    <property type="match status" value="1"/>
</dbReference>
<dbReference type="Pfam" id="PF21088">
    <property type="entry name" value="MS_channel_1st"/>
    <property type="match status" value="1"/>
</dbReference>
<feature type="transmembrane region" description="Helical" evidence="9">
    <location>
        <begin position="606"/>
        <end position="623"/>
    </location>
</feature>
<evidence type="ECO:0000259" key="13">
    <source>
        <dbReference type="Pfam" id="PF21082"/>
    </source>
</evidence>
<dbReference type="AlphaFoldDB" id="A0A0K6IY61"/>
<dbReference type="InterPro" id="IPR006685">
    <property type="entry name" value="MscS_channel_2nd"/>
</dbReference>
<feature type="transmembrane region" description="Helical" evidence="9">
    <location>
        <begin position="757"/>
        <end position="782"/>
    </location>
</feature>
<reference evidence="16" key="1">
    <citation type="submission" date="2015-08" db="EMBL/GenBank/DDBJ databases">
        <authorList>
            <person name="Babu N.S."/>
            <person name="Beckwith C.J."/>
            <person name="Beseler K.G."/>
            <person name="Brison A."/>
            <person name="Carone J.V."/>
            <person name="Caskin T.P."/>
            <person name="Diamond M."/>
            <person name="Durham M.E."/>
            <person name="Foxe J.M."/>
            <person name="Go M."/>
            <person name="Henderson B.A."/>
            <person name="Jones I.B."/>
            <person name="McGettigan J.A."/>
            <person name="Micheletti S.J."/>
            <person name="Nasrallah M.E."/>
            <person name="Ortiz D."/>
            <person name="Piller C.R."/>
            <person name="Privatt S.R."/>
            <person name="Schneider S.L."/>
            <person name="Sharp S."/>
            <person name="Smith T.C."/>
            <person name="Stanton J.D."/>
            <person name="Ullery H.E."/>
            <person name="Wilson R.J."/>
            <person name="Serrano M.G."/>
            <person name="Buck G."/>
            <person name="Lee V."/>
            <person name="Wang Y."/>
            <person name="Carvalho R."/>
            <person name="Voegtly L."/>
            <person name="Shi R."/>
            <person name="Duckworth R."/>
            <person name="Johnson A."/>
            <person name="Loviza R."/>
            <person name="Walstead R."/>
            <person name="Shah Z."/>
            <person name="Kiflezghi M."/>
            <person name="Wade K."/>
            <person name="Ball S.L."/>
            <person name="Bradley K.W."/>
            <person name="Asai D.J."/>
            <person name="Bowman C.A."/>
            <person name="Russell D.A."/>
            <person name="Pope W.H."/>
            <person name="Jacobs-Sera D."/>
            <person name="Hendrix R.W."/>
            <person name="Hatfull G.F."/>
        </authorList>
    </citation>
    <scope>NUCLEOTIDE SEQUENCE [LARGE SCALE GENOMIC DNA]</scope>
    <source>
        <strain evidence="16">JCM 19170</strain>
    </source>
</reference>
<feature type="coiled-coil region" evidence="7">
    <location>
        <begin position="187"/>
        <end position="288"/>
    </location>
</feature>
<dbReference type="InterPro" id="IPR011066">
    <property type="entry name" value="MscS_channel_C_sf"/>
</dbReference>
<feature type="transmembrane region" description="Helical" evidence="9">
    <location>
        <begin position="879"/>
        <end position="907"/>
    </location>
</feature>
<evidence type="ECO:0000256" key="9">
    <source>
        <dbReference type="SAM" id="Phobius"/>
    </source>
</evidence>
<dbReference type="SUPFAM" id="SSF50182">
    <property type="entry name" value="Sm-like ribonucleoproteins"/>
    <property type="match status" value="1"/>
</dbReference>
<keyword evidence="7" id="KW-0175">Coiled coil</keyword>
<feature type="domain" description="Mechanosensitive ion channel MscS" evidence="11">
    <location>
        <begin position="895"/>
        <end position="960"/>
    </location>
</feature>
<feature type="signal peptide" evidence="10">
    <location>
        <begin position="1"/>
        <end position="24"/>
    </location>
</feature>
<keyword evidence="5 9" id="KW-1133">Transmembrane helix</keyword>
<accession>A0A0K6IY61</accession>
<gene>
    <name evidence="15" type="ORF">Ga0061068_1195</name>
</gene>
<keyword evidence="16" id="KW-1185">Reference proteome</keyword>
<keyword evidence="6 9" id="KW-0472">Membrane</keyword>
<dbReference type="PANTHER" id="PTHR30347">
    <property type="entry name" value="POTASSIUM CHANNEL RELATED"/>
    <property type="match status" value="1"/>
</dbReference>
<dbReference type="SUPFAM" id="SSF82861">
    <property type="entry name" value="Mechanosensitive channel protein MscS (YggB), transmembrane region"/>
    <property type="match status" value="1"/>
</dbReference>
<dbReference type="InterPro" id="IPR006686">
    <property type="entry name" value="MscS_channel_CS"/>
</dbReference>
<dbReference type="InterPro" id="IPR010920">
    <property type="entry name" value="LSM_dom_sf"/>
</dbReference>
<evidence type="ECO:0000259" key="14">
    <source>
        <dbReference type="Pfam" id="PF21088"/>
    </source>
</evidence>
<evidence type="ECO:0000256" key="6">
    <source>
        <dbReference type="ARBA" id="ARBA00023136"/>
    </source>
</evidence>
<feature type="coiled-coil region" evidence="7">
    <location>
        <begin position="56"/>
        <end position="137"/>
    </location>
</feature>
<evidence type="ECO:0000259" key="11">
    <source>
        <dbReference type="Pfam" id="PF00924"/>
    </source>
</evidence>